<organism evidence="2 3">
    <name type="scientific">Neobacillus pocheonensis</name>
    <dbReference type="NCBI Taxonomy" id="363869"/>
    <lineage>
        <taxon>Bacteria</taxon>
        <taxon>Bacillati</taxon>
        <taxon>Bacillota</taxon>
        <taxon>Bacilli</taxon>
        <taxon>Bacillales</taxon>
        <taxon>Bacillaceae</taxon>
        <taxon>Neobacillus</taxon>
    </lineage>
</organism>
<sequence>MEILTTAEMIFEHGNRHMSTKFRYLGKAEQTVISYIVSKLRKYHGSFFEKYKTIASVLEISTKTVQRAVKHAEQIGIFQVSDRFEPTLDGKMRKTTNLIQMVAYAPFEMVNGVLTIIRKVSKKAIKLVDVAKKIISNTKPAKQENKPKKSQKQTYNKPARTEKLPSWFEESNDYYADKQSVTDSRTYEEKLADIKRKFALLG</sequence>
<name>A0ABT0W5P3_9BACI</name>
<evidence type="ECO:0000313" key="2">
    <source>
        <dbReference type="EMBL" id="MCM2531661.1"/>
    </source>
</evidence>
<accession>A0ABT0W5P3</accession>
<protein>
    <submittedName>
        <fullName evidence="2">Helix-turn-helix domain-containing protein</fullName>
    </submittedName>
</protein>
<keyword evidence="3" id="KW-1185">Reference proteome</keyword>
<feature type="region of interest" description="Disordered" evidence="1">
    <location>
        <begin position="139"/>
        <end position="164"/>
    </location>
</feature>
<proteinExistence type="predicted"/>
<gene>
    <name evidence="2" type="ORF">NDK43_03640</name>
</gene>
<evidence type="ECO:0000256" key="1">
    <source>
        <dbReference type="SAM" id="MobiDB-lite"/>
    </source>
</evidence>
<evidence type="ECO:0000313" key="3">
    <source>
        <dbReference type="Proteomes" id="UP001523262"/>
    </source>
</evidence>
<comment type="caution">
    <text evidence="2">The sequence shown here is derived from an EMBL/GenBank/DDBJ whole genome shotgun (WGS) entry which is preliminary data.</text>
</comment>
<reference evidence="2 3" key="1">
    <citation type="submission" date="2022-06" db="EMBL/GenBank/DDBJ databases">
        <authorList>
            <person name="Jeon C.O."/>
        </authorList>
    </citation>
    <scope>NUCLEOTIDE SEQUENCE [LARGE SCALE GENOMIC DNA]</scope>
    <source>
        <strain evidence="2 3">KCTC 13943</strain>
    </source>
</reference>
<dbReference type="EMBL" id="JAMQCR010000001">
    <property type="protein sequence ID" value="MCM2531661.1"/>
    <property type="molecule type" value="Genomic_DNA"/>
</dbReference>
<dbReference type="Proteomes" id="UP001523262">
    <property type="component" value="Unassembled WGS sequence"/>
</dbReference>